<dbReference type="EMBL" id="UOED01000115">
    <property type="protein sequence ID" value="VAV97190.1"/>
    <property type="molecule type" value="Genomic_DNA"/>
</dbReference>
<sequence length="168" mass="18859">MTGVNFDGCDAFMANPLDILEMIAGQNEWPYERSNDEEITVAVSGEWCDFHIRYFWIAEDNLLQAAAMLDMRVPKIKQAKILEAINLVNEQLALGHFAIWTEDDSLMFRHSNMVGPDQAVMAAACEKITDSILASSNKYYPVFQFVLWAGKSPEEAIECAMLETVGEA</sequence>
<dbReference type="InterPro" id="IPR019660">
    <property type="entry name" value="Put_sensory_transdc_reg_YbjN"/>
</dbReference>
<accession>A0A3B0RUQ3</accession>
<evidence type="ECO:0000313" key="1">
    <source>
        <dbReference type="EMBL" id="VAV97190.1"/>
    </source>
</evidence>
<name>A0A3B0RUQ3_9ZZZZ</name>
<dbReference type="CDD" id="cd17033">
    <property type="entry name" value="DR1245-like"/>
    <property type="match status" value="1"/>
</dbReference>
<gene>
    <name evidence="1" type="ORF">MNBD_ALPHA02-1792</name>
</gene>
<reference evidence="1" key="1">
    <citation type="submission" date="2018-06" db="EMBL/GenBank/DDBJ databases">
        <authorList>
            <person name="Zhirakovskaya E."/>
        </authorList>
    </citation>
    <scope>NUCLEOTIDE SEQUENCE</scope>
</reference>
<dbReference type="AlphaFoldDB" id="A0A3B0RUQ3"/>
<organism evidence="1">
    <name type="scientific">hydrothermal vent metagenome</name>
    <dbReference type="NCBI Taxonomy" id="652676"/>
    <lineage>
        <taxon>unclassified sequences</taxon>
        <taxon>metagenomes</taxon>
        <taxon>ecological metagenomes</taxon>
    </lineage>
</organism>
<proteinExistence type="predicted"/>
<protein>
    <submittedName>
        <fullName evidence="1">Uncharacterized protein</fullName>
    </submittedName>
</protein>
<dbReference type="Pfam" id="PF10722">
    <property type="entry name" value="YbjN"/>
    <property type="match status" value="1"/>
</dbReference>